<evidence type="ECO:0000313" key="2">
    <source>
        <dbReference type="Proteomes" id="UP000214365"/>
    </source>
</evidence>
<reference evidence="1 2" key="1">
    <citation type="submission" date="2015-06" db="EMBL/GenBank/DDBJ databases">
        <title>Talaromyces atroroseus IBT 11181 draft genome.</title>
        <authorList>
            <person name="Rasmussen K.B."/>
            <person name="Rasmussen S."/>
            <person name="Petersen B."/>
            <person name="Sicheritz-Ponten T."/>
            <person name="Mortensen U.H."/>
            <person name="Thrane U."/>
        </authorList>
    </citation>
    <scope>NUCLEOTIDE SEQUENCE [LARGE SCALE GENOMIC DNA]</scope>
    <source>
        <strain evidence="1 2">IBT 11181</strain>
    </source>
</reference>
<dbReference type="Proteomes" id="UP000214365">
    <property type="component" value="Unassembled WGS sequence"/>
</dbReference>
<comment type="caution">
    <text evidence="1">The sequence shown here is derived from an EMBL/GenBank/DDBJ whole genome shotgun (WGS) entry which is preliminary data.</text>
</comment>
<dbReference type="OrthoDB" id="2117718at2759"/>
<accession>A0A225ALM3</accession>
<proteinExistence type="predicted"/>
<keyword evidence="2" id="KW-1185">Reference proteome</keyword>
<dbReference type="AlphaFoldDB" id="A0A225ALM3"/>
<organism evidence="1 2">
    <name type="scientific">Talaromyces atroroseus</name>
    <dbReference type="NCBI Taxonomy" id="1441469"/>
    <lineage>
        <taxon>Eukaryota</taxon>
        <taxon>Fungi</taxon>
        <taxon>Dikarya</taxon>
        <taxon>Ascomycota</taxon>
        <taxon>Pezizomycotina</taxon>
        <taxon>Eurotiomycetes</taxon>
        <taxon>Eurotiomycetidae</taxon>
        <taxon>Eurotiales</taxon>
        <taxon>Trichocomaceae</taxon>
        <taxon>Talaromyces</taxon>
        <taxon>Talaromyces sect. Trachyspermi</taxon>
    </lineage>
</organism>
<dbReference type="SUPFAM" id="SSF56059">
    <property type="entry name" value="Glutathione synthetase ATP-binding domain-like"/>
    <property type="match status" value="1"/>
</dbReference>
<dbReference type="RefSeq" id="XP_020118269.1">
    <property type="nucleotide sequence ID" value="XM_020269225.1"/>
</dbReference>
<sequence length="528" mass="59341">MASVNPSVQQISLSLSRECNAIASATSASNSRLLRDLETVRDYVVPVFAPAKVPIPLDQRLSPFNVCITKEFAHDLESLHRLLDRALVDIVQRWFADKQSDFPSRMPLEKHEEDLLQWISTQEQLSSNIVPKFSERSGMWRTDFLIEGQTGQEKTKICEINARIPFNGLYMSGLHQEATKPFGAATRGFDIPTDFQVLPPPFHFTSISSPQWAEAEILCNMQNTKETIMNCFNRSKPLYHIHKKWPGVDSRLFALTYKEATGKDVVDIQPSQLQVEQDSSSPTGWTLYAKLQNADGESRAKIDQCAVELFQEEIGEIDPLVLKQLASCSVNDFRTILLLHDKRILGVVQQEIPNLIDRNVLSAVEGMALRNGIAETVIPGSSEARRLLEDAKQDPLAKNQYIIKPVRDASCNGIRFGEQMDQDDWLSFLERMASRALYPASDDDACVIQRLVDHARYDIVRHDVDVAKTEQFHLIGSCHMINSQTFVFGPWRIGDKVHVGLAPGAGGIVMSCVLRPADLNNLDGRKEE</sequence>
<dbReference type="GeneID" id="31006205"/>
<evidence type="ECO:0000313" key="1">
    <source>
        <dbReference type="EMBL" id="OKL58148.1"/>
    </source>
</evidence>
<gene>
    <name evidence="1" type="ORF">UA08_06450</name>
</gene>
<dbReference type="EMBL" id="LFMY01000010">
    <property type="protein sequence ID" value="OKL58148.1"/>
    <property type="molecule type" value="Genomic_DNA"/>
</dbReference>
<name>A0A225ALM3_TALAT</name>
<protein>
    <submittedName>
        <fullName evidence="1">Uncharacterized protein</fullName>
    </submittedName>
</protein>